<dbReference type="EC" id="4.2.1.-" evidence="2"/>
<dbReference type="InterPro" id="IPR029062">
    <property type="entry name" value="Class_I_gatase-like"/>
</dbReference>
<dbReference type="RefSeq" id="WP_378132785.1">
    <property type="nucleotide sequence ID" value="NZ_JBHSMI010000023.1"/>
</dbReference>
<dbReference type="Pfam" id="PF01965">
    <property type="entry name" value="DJ-1_PfpI"/>
    <property type="match status" value="1"/>
</dbReference>
<dbReference type="SUPFAM" id="SSF52317">
    <property type="entry name" value="Class I glutamine amidotransferase-like"/>
    <property type="match status" value="1"/>
</dbReference>
<dbReference type="PANTHER" id="PTHR43130">
    <property type="entry name" value="ARAC-FAMILY TRANSCRIPTIONAL REGULATOR"/>
    <property type="match status" value="1"/>
</dbReference>
<keyword evidence="3" id="KW-1185">Reference proteome</keyword>
<dbReference type="EMBL" id="JBHSMI010000023">
    <property type="protein sequence ID" value="MFC5403438.1"/>
    <property type="molecule type" value="Genomic_DNA"/>
</dbReference>
<feature type="domain" description="DJ-1/PfpI" evidence="1">
    <location>
        <begin position="41"/>
        <end position="164"/>
    </location>
</feature>
<evidence type="ECO:0000313" key="2">
    <source>
        <dbReference type="EMBL" id="MFC5403438.1"/>
    </source>
</evidence>
<organism evidence="2 3">
    <name type="scientific">Cohnella soli</name>
    <dbReference type="NCBI Taxonomy" id="425005"/>
    <lineage>
        <taxon>Bacteria</taxon>
        <taxon>Bacillati</taxon>
        <taxon>Bacillota</taxon>
        <taxon>Bacilli</taxon>
        <taxon>Bacillales</taxon>
        <taxon>Paenibacillaceae</taxon>
        <taxon>Cohnella</taxon>
    </lineage>
</organism>
<evidence type="ECO:0000259" key="1">
    <source>
        <dbReference type="Pfam" id="PF01965"/>
    </source>
</evidence>
<protein>
    <submittedName>
        <fullName evidence="2">DJ-1/PfpI family protein</fullName>
        <ecNumber evidence="2">4.2.1.-</ecNumber>
    </submittedName>
</protein>
<dbReference type="Proteomes" id="UP001596113">
    <property type="component" value="Unassembled WGS sequence"/>
</dbReference>
<keyword evidence="2" id="KW-0456">Lyase</keyword>
<gene>
    <name evidence="2" type="ORF">ACFPOF_11915</name>
</gene>
<accession>A0ABW0HQS8</accession>
<proteinExistence type="predicted"/>
<name>A0ABW0HQS8_9BACL</name>
<dbReference type="CDD" id="cd03139">
    <property type="entry name" value="GATase1_PfpI_2"/>
    <property type="match status" value="1"/>
</dbReference>
<dbReference type="InterPro" id="IPR052158">
    <property type="entry name" value="INH-QAR"/>
</dbReference>
<evidence type="ECO:0000313" key="3">
    <source>
        <dbReference type="Proteomes" id="UP001596113"/>
    </source>
</evidence>
<dbReference type="PANTHER" id="PTHR43130:SF2">
    <property type="entry name" value="DJ-1_PFPI DOMAIN-CONTAINING PROTEIN"/>
    <property type="match status" value="1"/>
</dbReference>
<comment type="caution">
    <text evidence="2">The sequence shown here is derived from an EMBL/GenBank/DDBJ whole genome shotgun (WGS) entry which is preliminary data.</text>
</comment>
<dbReference type="Gene3D" id="3.40.50.880">
    <property type="match status" value="1"/>
</dbReference>
<sequence length="195" mass="21836">MAFILFDDMTMLDFSGFHNAVTWLKKCGVMDDLTWDYCSGSSTVRDDRGMVVQADAVYPDLSTYDLIFIPGGIGTRTLIHDQAFIEWIRAAKDVPYKFSVCTGALVLGAAGFTKDRTITTNPLSLELLEPYCKEVVKARAMRDGDVFTGGGITASIDLGLFFIETITNRAIMQEIQLRMDYPYYKSKEEQTCLKS</sequence>
<dbReference type="GO" id="GO:0016829">
    <property type="term" value="F:lyase activity"/>
    <property type="evidence" value="ECO:0007669"/>
    <property type="project" value="UniProtKB-KW"/>
</dbReference>
<dbReference type="InterPro" id="IPR002818">
    <property type="entry name" value="DJ-1/PfpI"/>
</dbReference>
<reference evidence="3" key="1">
    <citation type="journal article" date="2019" name="Int. J. Syst. Evol. Microbiol.">
        <title>The Global Catalogue of Microorganisms (GCM) 10K type strain sequencing project: providing services to taxonomists for standard genome sequencing and annotation.</title>
        <authorList>
            <consortium name="The Broad Institute Genomics Platform"/>
            <consortium name="The Broad Institute Genome Sequencing Center for Infectious Disease"/>
            <person name="Wu L."/>
            <person name="Ma J."/>
        </authorList>
    </citation>
    <scope>NUCLEOTIDE SEQUENCE [LARGE SCALE GENOMIC DNA]</scope>
    <source>
        <strain evidence="3">CGMCC 1.18575</strain>
    </source>
</reference>